<dbReference type="PANTHER" id="PTHR43547:SF2">
    <property type="entry name" value="HYBRID SIGNAL TRANSDUCTION HISTIDINE KINASE C"/>
    <property type="match status" value="1"/>
</dbReference>
<dbReference type="InterPro" id="IPR005467">
    <property type="entry name" value="His_kinase_dom"/>
</dbReference>
<evidence type="ECO:0000313" key="5">
    <source>
        <dbReference type="EMBL" id="MDR6539738.1"/>
    </source>
</evidence>
<gene>
    <name evidence="5" type="ORF">J2739_005540</name>
</gene>
<keyword evidence="5" id="KW-0808">Transferase</keyword>
<feature type="domain" description="Histidine kinase" evidence="4">
    <location>
        <begin position="1"/>
        <end position="89"/>
    </location>
</feature>
<dbReference type="Proteomes" id="UP001184230">
    <property type="component" value="Unassembled WGS sequence"/>
</dbReference>
<dbReference type="InterPro" id="IPR003594">
    <property type="entry name" value="HATPase_dom"/>
</dbReference>
<dbReference type="GO" id="GO:0016301">
    <property type="term" value="F:kinase activity"/>
    <property type="evidence" value="ECO:0007669"/>
    <property type="project" value="UniProtKB-KW"/>
</dbReference>
<dbReference type="EMBL" id="JAVDRF010000023">
    <property type="protein sequence ID" value="MDR6539738.1"/>
    <property type="molecule type" value="Genomic_DNA"/>
</dbReference>
<evidence type="ECO:0000256" key="1">
    <source>
        <dbReference type="ARBA" id="ARBA00000085"/>
    </source>
</evidence>
<dbReference type="EC" id="2.7.13.3" evidence="2"/>
<evidence type="ECO:0000313" key="6">
    <source>
        <dbReference type="Proteomes" id="UP001184230"/>
    </source>
</evidence>
<comment type="caution">
    <text evidence="5">The sequence shown here is derived from an EMBL/GenBank/DDBJ whole genome shotgun (WGS) entry which is preliminary data.</text>
</comment>
<keyword evidence="3" id="KW-0597">Phosphoprotein</keyword>
<dbReference type="InterPro" id="IPR036890">
    <property type="entry name" value="HATPase_C_sf"/>
</dbReference>
<dbReference type="Pfam" id="PF02518">
    <property type="entry name" value="HATPase_c"/>
    <property type="match status" value="1"/>
</dbReference>
<dbReference type="PRINTS" id="PR00344">
    <property type="entry name" value="BCTRLSENSOR"/>
</dbReference>
<sequence length="93" mass="10015">MTLDGTCDDEVVLAVHNFGNAIPSEALQKIFDPFVRGRVQDLASYPSGAKIARGLYVARAILTAHSGTISATSSAENGTRFEIRLPRHRAAFV</sequence>
<dbReference type="PANTHER" id="PTHR43547">
    <property type="entry name" value="TWO-COMPONENT HISTIDINE KINASE"/>
    <property type="match status" value="1"/>
</dbReference>
<evidence type="ECO:0000256" key="2">
    <source>
        <dbReference type="ARBA" id="ARBA00012438"/>
    </source>
</evidence>
<reference evidence="5 6" key="1">
    <citation type="submission" date="2023-07" db="EMBL/GenBank/DDBJ databases">
        <title>Sorghum-associated microbial communities from plants grown in Nebraska, USA.</title>
        <authorList>
            <person name="Schachtman D."/>
        </authorList>
    </citation>
    <scope>NUCLEOTIDE SEQUENCE [LARGE SCALE GENOMIC DNA]</scope>
    <source>
        <strain evidence="5 6">DS1781</strain>
    </source>
</reference>
<name>A0ABU1NMQ2_9BURK</name>
<evidence type="ECO:0000256" key="3">
    <source>
        <dbReference type="ARBA" id="ARBA00022553"/>
    </source>
</evidence>
<dbReference type="PROSITE" id="PS50109">
    <property type="entry name" value="HIS_KIN"/>
    <property type="match status" value="1"/>
</dbReference>
<accession>A0ABU1NMQ2</accession>
<protein>
    <recommendedName>
        <fullName evidence="2">histidine kinase</fullName>
        <ecNumber evidence="2">2.7.13.3</ecNumber>
    </recommendedName>
</protein>
<dbReference type="InterPro" id="IPR004358">
    <property type="entry name" value="Sig_transdc_His_kin-like_C"/>
</dbReference>
<organism evidence="5 6">
    <name type="scientific">Variovorax soli</name>
    <dbReference type="NCBI Taxonomy" id="376815"/>
    <lineage>
        <taxon>Bacteria</taxon>
        <taxon>Pseudomonadati</taxon>
        <taxon>Pseudomonadota</taxon>
        <taxon>Betaproteobacteria</taxon>
        <taxon>Burkholderiales</taxon>
        <taxon>Comamonadaceae</taxon>
        <taxon>Variovorax</taxon>
    </lineage>
</organism>
<keyword evidence="5" id="KW-0418">Kinase</keyword>
<dbReference type="Gene3D" id="3.30.565.10">
    <property type="entry name" value="Histidine kinase-like ATPase, C-terminal domain"/>
    <property type="match status" value="1"/>
</dbReference>
<evidence type="ECO:0000259" key="4">
    <source>
        <dbReference type="PROSITE" id="PS50109"/>
    </source>
</evidence>
<dbReference type="SUPFAM" id="SSF55874">
    <property type="entry name" value="ATPase domain of HSP90 chaperone/DNA topoisomerase II/histidine kinase"/>
    <property type="match status" value="1"/>
</dbReference>
<comment type="catalytic activity">
    <reaction evidence="1">
        <text>ATP + protein L-histidine = ADP + protein N-phospho-L-histidine.</text>
        <dbReference type="EC" id="2.7.13.3"/>
    </reaction>
</comment>
<proteinExistence type="predicted"/>
<keyword evidence="6" id="KW-1185">Reference proteome</keyword>